<keyword evidence="3" id="KW-1185">Reference proteome</keyword>
<evidence type="ECO:0000313" key="2">
    <source>
        <dbReference type="EMBL" id="KAK2552129.1"/>
    </source>
</evidence>
<sequence length="284" mass="32532">MGPMTHSKDAENHLNVNFIGRGEVMKGNQDPLVQQLERFWATENFEVNTESEPCMSVEDKKALKIMQQSVSETGRRTLPSSITLERVPINLTLQQIHGRTETSKTENKIFAKWRLVPELQDHCAKFDWALLVLGTTEESCDLVPKILVCWAIKPKINPCNELSTDFRKRDYNACTKDLISRSPSIFAKDQFVTALTSTDVLSDVLIKGRLENALISYEAKHPIVLSYRYLVTDLIISQYHQTIGYLGQEYVVSSLRHFYWIIKGRSAVRRVVRKCFPCMKFGSL</sequence>
<reference evidence="2" key="2">
    <citation type="journal article" date="2023" name="Science">
        <title>Genomic signatures of disease resistance in endangered staghorn corals.</title>
        <authorList>
            <person name="Vollmer S.V."/>
            <person name="Selwyn J.D."/>
            <person name="Despard B.A."/>
            <person name="Roesel C.L."/>
        </authorList>
    </citation>
    <scope>NUCLEOTIDE SEQUENCE</scope>
    <source>
        <strain evidence="2">K2</strain>
    </source>
</reference>
<organism evidence="2 3">
    <name type="scientific">Acropora cervicornis</name>
    <name type="common">Staghorn coral</name>
    <dbReference type="NCBI Taxonomy" id="6130"/>
    <lineage>
        <taxon>Eukaryota</taxon>
        <taxon>Metazoa</taxon>
        <taxon>Cnidaria</taxon>
        <taxon>Anthozoa</taxon>
        <taxon>Hexacorallia</taxon>
        <taxon>Scleractinia</taxon>
        <taxon>Astrocoeniina</taxon>
        <taxon>Acroporidae</taxon>
        <taxon>Acropora</taxon>
    </lineage>
</organism>
<feature type="domain" description="Integrase zinc-binding" evidence="1">
    <location>
        <begin position="233"/>
        <end position="281"/>
    </location>
</feature>
<comment type="caution">
    <text evidence="2">The sequence shown here is derived from an EMBL/GenBank/DDBJ whole genome shotgun (WGS) entry which is preliminary data.</text>
</comment>
<dbReference type="InterPro" id="IPR041588">
    <property type="entry name" value="Integrase_H2C2"/>
</dbReference>
<reference evidence="2" key="1">
    <citation type="journal article" date="2023" name="G3 (Bethesda)">
        <title>Whole genome assembly and annotation of the endangered Caribbean coral Acropora cervicornis.</title>
        <authorList>
            <person name="Selwyn J.D."/>
            <person name="Vollmer S.V."/>
        </authorList>
    </citation>
    <scope>NUCLEOTIDE SEQUENCE</scope>
    <source>
        <strain evidence="2">K2</strain>
    </source>
</reference>
<dbReference type="AlphaFoldDB" id="A0AAD9Q084"/>
<gene>
    <name evidence="2" type="ORF">P5673_026884</name>
</gene>
<evidence type="ECO:0000313" key="3">
    <source>
        <dbReference type="Proteomes" id="UP001249851"/>
    </source>
</evidence>
<proteinExistence type="predicted"/>
<name>A0AAD9Q084_ACRCE</name>
<protein>
    <recommendedName>
        <fullName evidence="1">Integrase zinc-binding domain-containing protein</fullName>
    </recommendedName>
</protein>
<evidence type="ECO:0000259" key="1">
    <source>
        <dbReference type="Pfam" id="PF17921"/>
    </source>
</evidence>
<dbReference type="Pfam" id="PF17921">
    <property type="entry name" value="Integrase_H2C2"/>
    <property type="match status" value="1"/>
</dbReference>
<dbReference type="Proteomes" id="UP001249851">
    <property type="component" value="Unassembled WGS sequence"/>
</dbReference>
<dbReference type="PANTHER" id="PTHR47331">
    <property type="entry name" value="PHD-TYPE DOMAIN-CONTAINING PROTEIN"/>
    <property type="match status" value="1"/>
</dbReference>
<accession>A0AAD9Q084</accession>
<dbReference type="EMBL" id="JARQWQ010000090">
    <property type="protein sequence ID" value="KAK2552129.1"/>
    <property type="molecule type" value="Genomic_DNA"/>
</dbReference>